<dbReference type="PROSITE" id="PS50835">
    <property type="entry name" value="IG_LIKE"/>
    <property type="match status" value="1"/>
</dbReference>
<accession>A0A8J5T9V8</accession>
<evidence type="ECO:0000259" key="2">
    <source>
        <dbReference type="PROSITE" id="PS50835"/>
    </source>
</evidence>
<evidence type="ECO:0000313" key="4">
    <source>
        <dbReference type="Proteomes" id="UP000729402"/>
    </source>
</evidence>
<name>A0A8J5T9V8_ZIZPA</name>
<reference evidence="3" key="2">
    <citation type="submission" date="2021-02" db="EMBL/GenBank/DDBJ databases">
        <authorList>
            <person name="Kimball J.A."/>
            <person name="Haas M.W."/>
            <person name="Macchietto M."/>
            <person name="Kono T."/>
            <person name="Duquette J."/>
            <person name="Shao M."/>
        </authorList>
    </citation>
    <scope>NUCLEOTIDE SEQUENCE</scope>
    <source>
        <tissue evidence="3">Fresh leaf tissue</tissue>
    </source>
</reference>
<proteinExistence type="predicted"/>
<dbReference type="InterPro" id="IPR007110">
    <property type="entry name" value="Ig-like_dom"/>
</dbReference>
<dbReference type="Proteomes" id="UP000729402">
    <property type="component" value="Unassembled WGS sequence"/>
</dbReference>
<protein>
    <recommendedName>
        <fullName evidence="2">Ig-like domain-containing protein</fullName>
    </recommendedName>
</protein>
<sequence>MYVDRHIEAITSFQKKTGCQQLTAARYAKIVLADLQIKEPRHADGLAESCLVLSASLLPSVSVGASFSSPPEAGQRRSGLCLIPTRDPPPPSVQIRW</sequence>
<organism evidence="3 4">
    <name type="scientific">Zizania palustris</name>
    <name type="common">Northern wild rice</name>
    <dbReference type="NCBI Taxonomy" id="103762"/>
    <lineage>
        <taxon>Eukaryota</taxon>
        <taxon>Viridiplantae</taxon>
        <taxon>Streptophyta</taxon>
        <taxon>Embryophyta</taxon>
        <taxon>Tracheophyta</taxon>
        <taxon>Spermatophyta</taxon>
        <taxon>Magnoliopsida</taxon>
        <taxon>Liliopsida</taxon>
        <taxon>Poales</taxon>
        <taxon>Poaceae</taxon>
        <taxon>BOP clade</taxon>
        <taxon>Oryzoideae</taxon>
        <taxon>Oryzeae</taxon>
        <taxon>Zizaniinae</taxon>
        <taxon>Zizania</taxon>
    </lineage>
</organism>
<feature type="compositionally biased region" description="Pro residues" evidence="1">
    <location>
        <begin position="86"/>
        <end position="97"/>
    </location>
</feature>
<feature type="domain" description="Ig-like" evidence="2">
    <location>
        <begin position="59"/>
        <end position="97"/>
    </location>
</feature>
<evidence type="ECO:0000256" key="1">
    <source>
        <dbReference type="SAM" id="MobiDB-lite"/>
    </source>
</evidence>
<reference evidence="3" key="1">
    <citation type="journal article" date="2021" name="bioRxiv">
        <title>Whole Genome Assembly and Annotation of Northern Wild Rice, Zizania palustris L., Supports a Whole Genome Duplication in the Zizania Genus.</title>
        <authorList>
            <person name="Haas M."/>
            <person name="Kono T."/>
            <person name="Macchietto M."/>
            <person name="Millas R."/>
            <person name="McGilp L."/>
            <person name="Shao M."/>
            <person name="Duquette J."/>
            <person name="Hirsch C.N."/>
            <person name="Kimball J."/>
        </authorList>
    </citation>
    <scope>NUCLEOTIDE SEQUENCE</scope>
    <source>
        <tissue evidence="3">Fresh leaf tissue</tissue>
    </source>
</reference>
<feature type="region of interest" description="Disordered" evidence="1">
    <location>
        <begin position="64"/>
        <end position="97"/>
    </location>
</feature>
<evidence type="ECO:0000313" key="3">
    <source>
        <dbReference type="EMBL" id="KAG8069171.1"/>
    </source>
</evidence>
<dbReference type="AlphaFoldDB" id="A0A8J5T9V8"/>
<dbReference type="EMBL" id="JAAALK010000284">
    <property type="protein sequence ID" value="KAG8069171.1"/>
    <property type="molecule type" value="Genomic_DNA"/>
</dbReference>
<keyword evidence="4" id="KW-1185">Reference proteome</keyword>
<gene>
    <name evidence="3" type="ORF">GUJ93_ZPchr0005g15969</name>
</gene>
<comment type="caution">
    <text evidence="3">The sequence shown here is derived from an EMBL/GenBank/DDBJ whole genome shotgun (WGS) entry which is preliminary data.</text>
</comment>